<sequence length="187" mass="21770">MVYPEVIHGMFVDLRSITLDDAEFSYNIRADKRNRDTVGQLAPSLEAQKDFIRWQMQEPNDYYFVVLNKKGERIGLYGVYDIHDGIAEVGREVNVGEPTEIMEVGLLVADFCRNILKLSRTCFVVYEENVHHLSDVKKKSTFVKRVVRSGREALYFEDNLNEVSSASRRIRQMLERLYKKRLTLTKG</sequence>
<evidence type="ECO:0000313" key="3">
    <source>
        <dbReference type="Proteomes" id="UP000255423"/>
    </source>
</evidence>
<dbReference type="Proteomes" id="UP000255423">
    <property type="component" value="Unassembled WGS sequence"/>
</dbReference>
<accession>A0A380S493</accession>
<gene>
    <name evidence="2" type="ORF">SAMN05661053_1438</name>
</gene>
<evidence type="ECO:0000259" key="1">
    <source>
        <dbReference type="Pfam" id="PF13302"/>
    </source>
</evidence>
<dbReference type="Gene3D" id="3.40.630.30">
    <property type="match status" value="1"/>
</dbReference>
<reference evidence="2 3" key="1">
    <citation type="submission" date="2017-08" db="EMBL/GenBank/DDBJ databases">
        <authorList>
            <person name="de Groot N.N."/>
        </authorList>
    </citation>
    <scope>NUCLEOTIDE SEQUENCE [LARGE SCALE GENOMIC DNA]</scope>
    <source>
        <strain evidence="2 3">HM2</strain>
    </source>
</reference>
<dbReference type="AlphaFoldDB" id="A0A380S493"/>
<feature type="domain" description="N-acetyltransferase" evidence="1">
    <location>
        <begin position="14"/>
        <end position="129"/>
    </location>
</feature>
<dbReference type="Pfam" id="PF13302">
    <property type="entry name" value="Acetyltransf_3"/>
    <property type="match status" value="1"/>
</dbReference>
<organism evidence="2 3">
    <name type="scientific">Fibrobacter succinogenes</name>
    <name type="common">Bacteroides succinogenes</name>
    <dbReference type="NCBI Taxonomy" id="833"/>
    <lineage>
        <taxon>Bacteria</taxon>
        <taxon>Pseudomonadati</taxon>
        <taxon>Fibrobacterota</taxon>
        <taxon>Fibrobacteria</taxon>
        <taxon>Fibrobacterales</taxon>
        <taxon>Fibrobacteraceae</taxon>
        <taxon>Fibrobacter</taxon>
    </lineage>
</organism>
<keyword evidence="2" id="KW-0808">Transferase</keyword>
<dbReference type="SUPFAM" id="SSF55729">
    <property type="entry name" value="Acyl-CoA N-acyltransferases (Nat)"/>
    <property type="match status" value="1"/>
</dbReference>
<evidence type="ECO:0000313" key="2">
    <source>
        <dbReference type="EMBL" id="SUQ24047.1"/>
    </source>
</evidence>
<dbReference type="InterPro" id="IPR000182">
    <property type="entry name" value="GNAT_dom"/>
</dbReference>
<name>A0A380S493_FIBSU</name>
<dbReference type="RefSeq" id="WP_109572644.1">
    <property type="nucleotide sequence ID" value="NZ_UHJL01000002.1"/>
</dbReference>
<dbReference type="EMBL" id="UHJL01000002">
    <property type="protein sequence ID" value="SUQ24047.1"/>
    <property type="molecule type" value="Genomic_DNA"/>
</dbReference>
<proteinExistence type="predicted"/>
<protein>
    <submittedName>
        <fullName evidence="2">Acetyltransferase (GNAT) domain-containing protein</fullName>
    </submittedName>
</protein>
<dbReference type="GO" id="GO:0016747">
    <property type="term" value="F:acyltransferase activity, transferring groups other than amino-acyl groups"/>
    <property type="evidence" value="ECO:0007669"/>
    <property type="project" value="InterPro"/>
</dbReference>
<dbReference type="InterPro" id="IPR016181">
    <property type="entry name" value="Acyl_CoA_acyltransferase"/>
</dbReference>